<feature type="domain" description="Reverse transcriptase" evidence="1">
    <location>
        <begin position="228"/>
        <end position="427"/>
    </location>
</feature>
<reference evidence="3" key="1">
    <citation type="journal article" date="2019" name="Plant Biotechnol. J.">
        <title>Genome sequencing of the Australian wild diploid species Gossypium australe highlights disease resistance and delayed gland morphogenesis.</title>
        <authorList>
            <person name="Cai Y."/>
            <person name="Cai X."/>
            <person name="Wang Q."/>
            <person name="Wang P."/>
            <person name="Zhang Y."/>
            <person name="Cai C."/>
            <person name="Xu Y."/>
            <person name="Wang K."/>
            <person name="Zhou Z."/>
            <person name="Wang C."/>
            <person name="Geng S."/>
            <person name="Li B."/>
            <person name="Dong Q."/>
            <person name="Hou Y."/>
            <person name="Wang H."/>
            <person name="Ai P."/>
            <person name="Liu Z."/>
            <person name="Yi F."/>
            <person name="Sun M."/>
            <person name="An G."/>
            <person name="Cheng J."/>
            <person name="Zhang Y."/>
            <person name="Shi Q."/>
            <person name="Xie Y."/>
            <person name="Shi X."/>
            <person name="Chang Y."/>
            <person name="Huang F."/>
            <person name="Chen Y."/>
            <person name="Hong S."/>
            <person name="Mi L."/>
            <person name="Sun Q."/>
            <person name="Zhang L."/>
            <person name="Zhou B."/>
            <person name="Peng R."/>
            <person name="Zhang X."/>
            <person name="Liu F."/>
        </authorList>
    </citation>
    <scope>NUCLEOTIDE SEQUENCE [LARGE SCALE GENOMIC DNA]</scope>
    <source>
        <strain evidence="3">cv. PA1801</strain>
    </source>
</reference>
<keyword evidence="2" id="KW-0548">Nucleotidyltransferase</keyword>
<evidence type="ECO:0000259" key="1">
    <source>
        <dbReference type="Pfam" id="PF00078"/>
    </source>
</evidence>
<dbReference type="GO" id="GO:0003964">
    <property type="term" value="F:RNA-directed DNA polymerase activity"/>
    <property type="evidence" value="ECO:0007669"/>
    <property type="project" value="UniProtKB-KW"/>
</dbReference>
<gene>
    <name evidence="2" type="ORF">EPI10_000717</name>
</gene>
<keyword evidence="2" id="KW-0695">RNA-directed DNA polymerase</keyword>
<dbReference type="AlphaFoldDB" id="A0A5B6V942"/>
<dbReference type="Pfam" id="PF00078">
    <property type="entry name" value="RVT_1"/>
    <property type="match status" value="1"/>
</dbReference>
<keyword evidence="2" id="KW-0808">Transferase</keyword>
<dbReference type="PANTHER" id="PTHR46890:SF48">
    <property type="entry name" value="RNA-DIRECTED DNA POLYMERASE"/>
    <property type="match status" value="1"/>
</dbReference>
<dbReference type="EMBL" id="SMMG02000007">
    <property type="protein sequence ID" value="KAA3465563.1"/>
    <property type="molecule type" value="Genomic_DNA"/>
</dbReference>
<dbReference type="OrthoDB" id="1421278at2759"/>
<dbReference type="InterPro" id="IPR000477">
    <property type="entry name" value="RT_dom"/>
</dbReference>
<dbReference type="InterPro" id="IPR043502">
    <property type="entry name" value="DNA/RNA_pol_sf"/>
</dbReference>
<dbReference type="InterPro" id="IPR052343">
    <property type="entry name" value="Retrotransposon-Effector_Assoc"/>
</dbReference>
<dbReference type="SUPFAM" id="SSF56672">
    <property type="entry name" value="DNA/RNA polymerases"/>
    <property type="match status" value="1"/>
</dbReference>
<organism evidence="2 3">
    <name type="scientific">Gossypium australe</name>
    <dbReference type="NCBI Taxonomy" id="47621"/>
    <lineage>
        <taxon>Eukaryota</taxon>
        <taxon>Viridiplantae</taxon>
        <taxon>Streptophyta</taxon>
        <taxon>Embryophyta</taxon>
        <taxon>Tracheophyta</taxon>
        <taxon>Spermatophyta</taxon>
        <taxon>Magnoliopsida</taxon>
        <taxon>eudicotyledons</taxon>
        <taxon>Gunneridae</taxon>
        <taxon>Pentapetalae</taxon>
        <taxon>rosids</taxon>
        <taxon>malvids</taxon>
        <taxon>Malvales</taxon>
        <taxon>Malvaceae</taxon>
        <taxon>Malvoideae</taxon>
        <taxon>Gossypium</taxon>
    </lineage>
</organism>
<dbReference type="PANTHER" id="PTHR46890">
    <property type="entry name" value="NON-LTR RETROLELEMENT REVERSE TRANSCRIPTASE-LIKE PROTEIN-RELATED"/>
    <property type="match status" value="1"/>
</dbReference>
<keyword evidence="3" id="KW-1185">Reference proteome</keyword>
<evidence type="ECO:0000313" key="2">
    <source>
        <dbReference type="EMBL" id="KAA3465563.1"/>
    </source>
</evidence>
<sequence length="750" mass="86378">MGKRNFANTNIKERLDRGVANERWRRLFPTSKIFHLPHSISDHCPFLLNTENENIYAGNTQFRFEAWWITEESLEQEIKDCWESNTNPILEKLKKLQVHLNNWSRLIKIKREGLKKKLTKELEELMAKDSDDDTIARIITRKEINAISRLQLDDEGETTDEREIAETAISYFQRLFTSNRVGDLSYLLQGIKKNIPPDKNTALLAAYTEEEVFTALKGMGATKAPGPDVLYKIVTKAIANRMQEVIGGCIDVAQSAFILGRLISDNVLITYETLHTFRKKRTGKKGYMAVKLDMSKAYDRVEWGFLKEVMLRMGFQEELVKLILKCISTASFAVNINGKKVRVFQASRGLRQGDLLSPFLFLLCSEGLSALMRLAKEEGLVKGAKASRKGPTISHLLFADDCILFGEATKEGAGQLKRILKEYEKCLGLPNVISRRRKESFQNLKEKLQLRIKGWSNRIREDYRKLLVAESIWEERDSLVSMATLVPNKRRGRLSSHVINLSDYKVADLIDESSRSWKSELIGSTFPEDIAEKIRRISLAVESHDDRLAWRGEPSGEFTHRKLSNIIICPRYGQGAETMNHLFRECPVSRAVWEELLFSKFLKDEYIEFPRWLTWVFEMTTPPQCEVFCCALWAIWGDRNKLVHEKVSRFGKETARFINCYIRELKGVEEKLPKILSEVQKWKHSLGNVINVNFDAAYDEKLKKSTVEVIARNSKGEQLLGYLKTSERRNGRCEGNDVARLSDWAESRCH</sequence>
<dbReference type="CDD" id="cd01650">
    <property type="entry name" value="RT_nLTR_like"/>
    <property type="match status" value="1"/>
</dbReference>
<evidence type="ECO:0000313" key="3">
    <source>
        <dbReference type="Proteomes" id="UP000325315"/>
    </source>
</evidence>
<protein>
    <submittedName>
        <fullName evidence="2">Reverse transcriptase</fullName>
    </submittedName>
</protein>
<name>A0A5B6V942_9ROSI</name>
<proteinExistence type="predicted"/>
<accession>A0A5B6V942</accession>
<dbReference type="Proteomes" id="UP000325315">
    <property type="component" value="Unassembled WGS sequence"/>
</dbReference>
<comment type="caution">
    <text evidence="2">The sequence shown here is derived from an EMBL/GenBank/DDBJ whole genome shotgun (WGS) entry which is preliminary data.</text>
</comment>